<name>A0A9D4QAY6_RHISA</name>
<proteinExistence type="predicted"/>
<accession>A0A9D4QAY6</accession>
<keyword evidence="3" id="KW-1185">Reference proteome</keyword>
<feature type="compositionally biased region" description="Basic and acidic residues" evidence="1">
    <location>
        <begin position="52"/>
        <end position="75"/>
    </location>
</feature>
<comment type="caution">
    <text evidence="2">The sequence shown here is derived from an EMBL/GenBank/DDBJ whole genome shotgun (WGS) entry which is preliminary data.</text>
</comment>
<reference evidence="2" key="2">
    <citation type="submission" date="2021-09" db="EMBL/GenBank/DDBJ databases">
        <authorList>
            <person name="Jia N."/>
            <person name="Wang J."/>
            <person name="Shi W."/>
            <person name="Du L."/>
            <person name="Sun Y."/>
            <person name="Zhan W."/>
            <person name="Jiang J."/>
            <person name="Wang Q."/>
            <person name="Zhang B."/>
            <person name="Ji P."/>
            <person name="Sakyi L.B."/>
            <person name="Cui X."/>
            <person name="Yuan T."/>
            <person name="Jiang B."/>
            <person name="Yang W."/>
            <person name="Lam T.T.-Y."/>
            <person name="Chang Q."/>
            <person name="Ding S."/>
            <person name="Wang X."/>
            <person name="Zhu J."/>
            <person name="Ruan X."/>
            <person name="Zhao L."/>
            <person name="Wei J."/>
            <person name="Que T."/>
            <person name="Du C."/>
            <person name="Cheng J."/>
            <person name="Dai P."/>
            <person name="Han X."/>
            <person name="Huang E."/>
            <person name="Gao Y."/>
            <person name="Liu J."/>
            <person name="Shao H."/>
            <person name="Ye R."/>
            <person name="Li L."/>
            <person name="Wei W."/>
            <person name="Wang X."/>
            <person name="Wang C."/>
            <person name="Huo Q."/>
            <person name="Li W."/>
            <person name="Guo W."/>
            <person name="Chen H."/>
            <person name="Chen S."/>
            <person name="Zhou L."/>
            <person name="Zhou L."/>
            <person name="Ni X."/>
            <person name="Tian J."/>
            <person name="Zhou Y."/>
            <person name="Sheng Y."/>
            <person name="Liu T."/>
            <person name="Pan Y."/>
            <person name="Xia L."/>
            <person name="Li J."/>
            <person name="Zhao F."/>
            <person name="Cao W."/>
        </authorList>
    </citation>
    <scope>NUCLEOTIDE SEQUENCE</scope>
    <source>
        <strain evidence="2">Rsan-2018</strain>
        <tissue evidence="2">Larvae</tissue>
    </source>
</reference>
<evidence type="ECO:0000313" key="3">
    <source>
        <dbReference type="Proteomes" id="UP000821837"/>
    </source>
</evidence>
<reference evidence="2" key="1">
    <citation type="journal article" date="2020" name="Cell">
        <title>Large-Scale Comparative Analyses of Tick Genomes Elucidate Their Genetic Diversity and Vector Capacities.</title>
        <authorList>
            <consortium name="Tick Genome and Microbiome Consortium (TIGMIC)"/>
            <person name="Jia N."/>
            <person name="Wang J."/>
            <person name="Shi W."/>
            <person name="Du L."/>
            <person name="Sun Y."/>
            <person name="Zhan W."/>
            <person name="Jiang J.F."/>
            <person name="Wang Q."/>
            <person name="Zhang B."/>
            <person name="Ji P."/>
            <person name="Bell-Sakyi L."/>
            <person name="Cui X.M."/>
            <person name="Yuan T.T."/>
            <person name="Jiang B.G."/>
            <person name="Yang W.F."/>
            <person name="Lam T.T."/>
            <person name="Chang Q.C."/>
            <person name="Ding S.J."/>
            <person name="Wang X.J."/>
            <person name="Zhu J.G."/>
            <person name="Ruan X.D."/>
            <person name="Zhao L."/>
            <person name="Wei J.T."/>
            <person name="Ye R.Z."/>
            <person name="Que T.C."/>
            <person name="Du C.H."/>
            <person name="Zhou Y.H."/>
            <person name="Cheng J.X."/>
            <person name="Dai P.F."/>
            <person name="Guo W.B."/>
            <person name="Han X.H."/>
            <person name="Huang E.J."/>
            <person name="Li L.F."/>
            <person name="Wei W."/>
            <person name="Gao Y.C."/>
            <person name="Liu J.Z."/>
            <person name="Shao H.Z."/>
            <person name="Wang X."/>
            <person name="Wang C.C."/>
            <person name="Yang T.C."/>
            <person name="Huo Q.B."/>
            <person name="Li W."/>
            <person name="Chen H.Y."/>
            <person name="Chen S.E."/>
            <person name="Zhou L.G."/>
            <person name="Ni X.B."/>
            <person name="Tian J.H."/>
            <person name="Sheng Y."/>
            <person name="Liu T."/>
            <person name="Pan Y.S."/>
            <person name="Xia L.Y."/>
            <person name="Li J."/>
            <person name="Zhao F."/>
            <person name="Cao W.C."/>
        </authorList>
    </citation>
    <scope>NUCLEOTIDE SEQUENCE</scope>
    <source>
        <strain evidence="2">Rsan-2018</strain>
    </source>
</reference>
<dbReference type="Proteomes" id="UP000821837">
    <property type="component" value="Chromosome 11"/>
</dbReference>
<gene>
    <name evidence="2" type="ORF">HPB52_019392</name>
</gene>
<dbReference type="EMBL" id="JABSTV010001247">
    <property type="protein sequence ID" value="KAH7972951.1"/>
    <property type="molecule type" value="Genomic_DNA"/>
</dbReference>
<sequence>MEVLGSLTDVADPSWKPHHKPSASQHSRASGQPQDQGITCRRRRYALHHFTRHDQHFRSDHSNRHGKHDDEPVHT</sequence>
<evidence type="ECO:0000256" key="1">
    <source>
        <dbReference type="SAM" id="MobiDB-lite"/>
    </source>
</evidence>
<organism evidence="2 3">
    <name type="scientific">Rhipicephalus sanguineus</name>
    <name type="common">Brown dog tick</name>
    <name type="synonym">Ixodes sanguineus</name>
    <dbReference type="NCBI Taxonomy" id="34632"/>
    <lineage>
        <taxon>Eukaryota</taxon>
        <taxon>Metazoa</taxon>
        <taxon>Ecdysozoa</taxon>
        <taxon>Arthropoda</taxon>
        <taxon>Chelicerata</taxon>
        <taxon>Arachnida</taxon>
        <taxon>Acari</taxon>
        <taxon>Parasitiformes</taxon>
        <taxon>Ixodida</taxon>
        <taxon>Ixodoidea</taxon>
        <taxon>Ixodidae</taxon>
        <taxon>Rhipicephalinae</taxon>
        <taxon>Rhipicephalus</taxon>
        <taxon>Rhipicephalus</taxon>
    </lineage>
</organism>
<feature type="compositionally biased region" description="Polar residues" evidence="1">
    <location>
        <begin position="22"/>
        <end position="37"/>
    </location>
</feature>
<feature type="compositionally biased region" description="Basic residues" evidence="1">
    <location>
        <begin position="40"/>
        <end position="51"/>
    </location>
</feature>
<protein>
    <submittedName>
        <fullName evidence="2">Uncharacterized protein</fullName>
    </submittedName>
</protein>
<evidence type="ECO:0000313" key="2">
    <source>
        <dbReference type="EMBL" id="KAH7972951.1"/>
    </source>
</evidence>
<dbReference type="AlphaFoldDB" id="A0A9D4QAY6"/>
<feature type="region of interest" description="Disordered" evidence="1">
    <location>
        <begin position="1"/>
        <end position="75"/>
    </location>
</feature>